<feature type="transmembrane region" description="Helical" evidence="6">
    <location>
        <begin position="235"/>
        <end position="256"/>
    </location>
</feature>
<reference evidence="7 8" key="1">
    <citation type="submission" date="2016-11" db="EMBL/GenBank/DDBJ databases">
        <title>Interaction between Lactobacillus species and yeast in water kefir.</title>
        <authorList>
            <person name="Behr J."/>
            <person name="Xu D."/>
            <person name="Vogel R.F."/>
        </authorList>
    </citation>
    <scope>NUCLEOTIDE SEQUENCE [LARGE SCALE GENOMIC DNA]</scope>
    <source>
        <strain evidence="7 8">TMW 1.1827</strain>
    </source>
</reference>
<accession>A0A3S6QWS0</accession>
<evidence type="ECO:0000256" key="4">
    <source>
        <dbReference type="ARBA" id="ARBA00022989"/>
    </source>
</evidence>
<feature type="transmembrane region" description="Helical" evidence="6">
    <location>
        <begin position="82"/>
        <end position="106"/>
    </location>
</feature>
<proteinExistence type="predicted"/>
<dbReference type="PIRSF" id="PIRSF035875">
    <property type="entry name" value="RNase_BN"/>
    <property type="match status" value="1"/>
</dbReference>
<dbReference type="KEGG" id="lng:BSQ50_08065"/>
<evidence type="ECO:0000256" key="2">
    <source>
        <dbReference type="ARBA" id="ARBA00022475"/>
    </source>
</evidence>
<evidence type="ECO:0000313" key="8">
    <source>
        <dbReference type="Proteomes" id="UP000324497"/>
    </source>
</evidence>
<dbReference type="EMBL" id="CP018180">
    <property type="protein sequence ID" value="AUJ32513.1"/>
    <property type="molecule type" value="Genomic_DNA"/>
</dbReference>
<keyword evidence="2" id="KW-1003">Cell membrane</keyword>
<dbReference type="AlphaFoldDB" id="A0A3S6QWS0"/>
<keyword evidence="8" id="KW-1185">Reference proteome</keyword>
<dbReference type="PANTHER" id="PTHR30213">
    <property type="entry name" value="INNER MEMBRANE PROTEIN YHJD"/>
    <property type="match status" value="1"/>
</dbReference>
<sequence>MSLKKISLDFFRELFKQILKRLTAININNAAIVIAYYALLAIFPTIILIGNLLPLLNVKAATILTYLENAVPKTIYHTLSPIILSFLDHGSGGLISISALVALWAVSRGINSLKLAFNTAYGVENIQNVLMTRLFSIVITFLLLASLAIIIILFSFGQLVLDYLTPILNISENLTGLFIQVKWPVTVLGLLFILGAMYFFLPNAKVHFWLIIPGTILATISWILLAQGFSIYVRYFARSVLSYGTLGTFIVLLFWLNYSGWVVMLGAVLNATLEEVVYHQIIPRKNRFKRYLIKKIKEK</sequence>
<evidence type="ECO:0000256" key="6">
    <source>
        <dbReference type="SAM" id="Phobius"/>
    </source>
</evidence>
<dbReference type="InterPro" id="IPR017039">
    <property type="entry name" value="Virul_fac_BrkB"/>
</dbReference>
<feature type="transmembrane region" description="Helical" evidence="6">
    <location>
        <begin position="181"/>
        <end position="201"/>
    </location>
</feature>
<name>A0A3S6QWS0_9LACO</name>
<keyword evidence="3 6" id="KW-0812">Transmembrane</keyword>
<protein>
    <submittedName>
        <fullName evidence="7">Ribonuclease BN</fullName>
    </submittedName>
</protein>
<dbReference type="PANTHER" id="PTHR30213:SF0">
    <property type="entry name" value="UPF0761 MEMBRANE PROTEIN YIHY"/>
    <property type="match status" value="1"/>
</dbReference>
<dbReference type="Pfam" id="PF03631">
    <property type="entry name" value="Virul_fac_BrkB"/>
    <property type="match status" value="1"/>
</dbReference>
<feature type="transmembrane region" description="Helical" evidence="6">
    <location>
        <begin position="21"/>
        <end position="49"/>
    </location>
</feature>
<keyword evidence="5 6" id="KW-0472">Membrane</keyword>
<feature type="transmembrane region" description="Helical" evidence="6">
    <location>
        <begin position="208"/>
        <end position="229"/>
    </location>
</feature>
<feature type="transmembrane region" description="Helical" evidence="6">
    <location>
        <begin position="134"/>
        <end position="161"/>
    </location>
</feature>
<evidence type="ECO:0000256" key="5">
    <source>
        <dbReference type="ARBA" id="ARBA00023136"/>
    </source>
</evidence>
<organism evidence="7 8">
    <name type="scientific">Liquorilactobacillus nagelii</name>
    <dbReference type="NCBI Taxonomy" id="82688"/>
    <lineage>
        <taxon>Bacteria</taxon>
        <taxon>Bacillati</taxon>
        <taxon>Bacillota</taxon>
        <taxon>Bacilli</taxon>
        <taxon>Lactobacillales</taxon>
        <taxon>Lactobacillaceae</taxon>
        <taxon>Liquorilactobacillus</taxon>
    </lineage>
</organism>
<keyword evidence="4 6" id="KW-1133">Transmembrane helix</keyword>
<evidence type="ECO:0000313" key="7">
    <source>
        <dbReference type="EMBL" id="AUJ32513.1"/>
    </source>
</evidence>
<dbReference type="GO" id="GO:0005886">
    <property type="term" value="C:plasma membrane"/>
    <property type="evidence" value="ECO:0007669"/>
    <property type="project" value="UniProtKB-SubCell"/>
</dbReference>
<comment type="subcellular location">
    <subcellularLocation>
        <location evidence="1">Cell membrane</location>
        <topology evidence="1">Multi-pass membrane protein</topology>
    </subcellularLocation>
</comment>
<dbReference type="Proteomes" id="UP000324497">
    <property type="component" value="Chromosome"/>
</dbReference>
<evidence type="ECO:0000256" key="1">
    <source>
        <dbReference type="ARBA" id="ARBA00004651"/>
    </source>
</evidence>
<gene>
    <name evidence="7" type="ORF">BSQ50_08065</name>
</gene>
<evidence type="ECO:0000256" key="3">
    <source>
        <dbReference type="ARBA" id="ARBA00022692"/>
    </source>
</evidence>
<dbReference type="NCBIfam" id="TIGR00765">
    <property type="entry name" value="yihY_not_rbn"/>
    <property type="match status" value="1"/>
</dbReference>